<gene>
    <name evidence="1" type="ORF">PCC79_12735</name>
</gene>
<sequence>MSVAKCLGVDDLAPNMQEVRAEWPCWQDVEQALTVVDDLVVLPRWMKHSAPIERDAVLAGLRRLAERDPRAYVALAWLVVPGASLVAGRLRRLG</sequence>
<evidence type="ECO:0000313" key="2">
    <source>
        <dbReference type="Proteomes" id="UP001434337"/>
    </source>
</evidence>
<dbReference type="Proteomes" id="UP001434337">
    <property type="component" value="Chromosome"/>
</dbReference>
<name>A0ABZ3C5F1_9ACTN</name>
<protein>
    <submittedName>
        <fullName evidence="1">Uncharacterized protein</fullName>
    </submittedName>
</protein>
<reference evidence="1 2" key="1">
    <citation type="journal article" date="2023" name="Environ Microbiome">
        <title>A coral-associated actinobacterium mitigates coral bleaching under heat stress.</title>
        <authorList>
            <person name="Li J."/>
            <person name="Zou Y."/>
            <person name="Li Q."/>
            <person name="Zhang J."/>
            <person name="Bourne D.G."/>
            <person name="Lyu Y."/>
            <person name="Liu C."/>
            <person name="Zhang S."/>
        </authorList>
    </citation>
    <scope>NUCLEOTIDE SEQUENCE [LARGE SCALE GENOMIC DNA]</scope>
    <source>
        <strain evidence="1 2">SCSIO 13291</strain>
    </source>
</reference>
<organism evidence="1 2">
    <name type="scientific">Propioniciclava soli</name>
    <dbReference type="NCBI Taxonomy" id="2775081"/>
    <lineage>
        <taxon>Bacteria</taxon>
        <taxon>Bacillati</taxon>
        <taxon>Actinomycetota</taxon>
        <taxon>Actinomycetes</taxon>
        <taxon>Propionibacteriales</taxon>
        <taxon>Propionibacteriaceae</taxon>
        <taxon>Propioniciclava</taxon>
    </lineage>
</organism>
<dbReference type="EMBL" id="CP115965">
    <property type="protein sequence ID" value="WZW97756.1"/>
    <property type="molecule type" value="Genomic_DNA"/>
</dbReference>
<keyword evidence="2" id="KW-1185">Reference proteome</keyword>
<proteinExistence type="predicted"/>
<evidence type="ECO:0000313" key="1">
    <source>
        <dbReference type="EMBL" id="WZW97756.1"/>
    </source>
</evidence>
<dbReference type="RefSeq" id="WP_232548516.1">
    <property type="nucleotide sequence ID" value="NZ_CP115965.1"/>
</dbReference>
<accession>A0ABZ3C5F1</accession>